<evidence type="ECO:0000256" key="2">
    <source>
        <dbReference type="ARBA" id="ARBA00005528"/>
    </source>
</evidence>
<evidence type="ECO:0000256" key="1">
    <source>
        <dbReference type="ARBA" id="ARBA00004496"/>
    </source>
</evidence>
<dbReference type="NCBIfam" id="NF008693">
    <property type="entry name" value="PRK11713.2-3"/>
    <property type="match status" value="1"/>
</dbReference>
<dbReference type="Pfam" id="PF04452">
    <property type="entry name" value="Methyltrans_RNA"/>
    <property type="match status" value="1"/>
</dbReference>
<sequence length="256" mass="27061">MTRPVYVDPSLVTLGRGTMLSLEGEEARHAVTVRRTHPGEELDIVSGRGLRVRVEVTAVSKTSLTGKVIETFEEAPSHPQIVLVQALAKGGRDEQAVETATEFGVDHVIPWASDRAIVSWSNPGKAKKGSAKWQAVAMAAAKQSRRSWVPTVGAPVSTKELAEWIRTEKSTGGRIFICHESATDTLISKLSDGTSLAGDGSPRMTVVVGPEGGISDLETTLLADAGGEVVLLGEHVLRSATAGPWAIAVLRARGGK</sequence>
<name>A0ABY8FZW7_9ACTO</name>
<organism evidence="15 16">
    <name type="scientific">Arcanobacterium canis</name>
    <dbReference type="NCBI Taxonomy" id="999183"/>
    <lineage>
        <taxon>Bacteria</taxon>
        <taxon>Bacillati</taxon>
        <taxon>Actinomycetota</taxon>
        <taxon>Actinomycetes</taxon>
        <taxon>Actinomycetales</taxon>
        <taxon>Actinomycetaceae</taxon>
        <taxon>Arcanobacterium</taxon>
    </lineage>
</organism>
<dbReference type="NCBIfam" id="TIGR00046">
    <property type="entry name" value="RsmE family RNA methyltransferase"/>
    <property type="match status" value="1"/>
</dbReference>
<evidence type="ECO:0000256" key="12">
    <source>
        <dbReference type="PIRNR" id="PIRNR015601"/>
    </source>
</evidence>
<dbReference type="EC" id="2.1.1.193" evidence="3 12"/>
<proteinExistence type="inferred from homology"/>
<dbReference type="InterPro" id="IPR029026">
    <property type="entry name" value="tRNA_m1G_MTases_N"/>
</dbReference>
<evidence type="ECO:0000256" key="7">
    <source>
        <dbReference type="ARBA" id="ARBA00022603"/>
    </source>
</evidence>
<evidence type="ECO:0000313" key="16">
    <source>
        <dbReference type="Proteomes" id="UP001215216"/>
    </source>
</evidence>
<accession>A0ABY8FZW7</accession>
<evidence type="ECO:0000313" key="15">
    <source>
        <dbReference type="EMBL" id="WFM84068.1"/>
    </source>
</evidence>
<comment type="function">
    <text evidence="10 12">Specifically methylates the N3 position of the uracil ring of uridine 1498 (m3U1498) in 16S rRNA. Acts on the fully assembled 30S ribosomal subunit.</text>
</comment>
<keyword evidence="6 12" id="KW-0698">rRNA processing</keyword>
<dbReference type="InterPro" id="IPR046886">
    <property type="entry name" value="RsmE_MTase_dom"/>
</dbReference>
<evidence type="ECO:0000256" key="10">
    <source>
        <dbReference type="ARBA" id="ARBA00025699"/>
    </source>
</evidence>
<dbReference type="CDD" id="cd18084">
    <property type="entry name" value="RsmE-like"/>
    <property type="match status" value="1"/>
</dbReference>
<keyword evidence="5 12" id="KW-0963">Cytoplasm</keyword>
<keyword evidence="8 12" id="KW-0808">Transferase</keyword>
<evidence type="ECO:0000256" key="8">
    <source>
        <dbReference type="ARBA" id="ARBA00022679"/>
    </source>
</evidence>
<evidence type="ECO:0000259" key="14">
    <source>
        <dbReference type="Pfam" id="PF20260"/>
    </source>
</evidence>
<keyword evidence="9 12" id="KW-0949">S-adenosyl-L-methionine</keyword>
<dbReference type="EMBL" id="CP121208">
    <property type="protein sequence ID" value="WFM84068.1"/>
    <property type="molecule type" value="Genomic_DNA"/>
</dbReference>
<dbReference type="PANTHER" id="PTHR30027:SF3">
    <property type="entry name" value="16S RRNA (URACIL(1498)-N(3))-METHYLTRANSFERASE"/>
    <property type="match status" value="1"/>
</dbReference>
<comment type="similarity">
    <text evidence="2 12">Belongs to the RNA methyltransferase RsmE family.</text>
</comment>
<dbReference type="InterPro" id="IPR029028">
    <property type="entry name" value="Alpha/beta_knot_MTases"/>
</dbReference>
<dbReference type="PIRSF" id="PIRSF015601">
    <property type="entry name" value="MTase_slr0722"/>
    <property type="match status" value="1"/>
</dbReference>
<keyword evidence="7 12" id="KW-0489">Methyltransferase</keyword>
<evidence type="ECO:0000256" key="11">
    <source>
        <dbReference type="ARBA" id="ARBA00047944"/>
    </source>
</evidence>
<evidence type="ECO:0000256" key="5">
    <source>
        <dbReference type="ARBA" id="ARBA00022490"/>
    </source>
</evidence>
<dbReference type="Pfam" id="PF20260">
    <property type="entry name" value="PUA_4"/>
    <property type="match status" value="1"/>
</dbReference>
<feature type="domain" description="Ribosomal RNA small subunit methyltransferase E methyltransferase" evidence="13">
    <location>
        <begin position="78"/>
        <end position="250"/>
    </location>
</feature>
<dbReference type="SUPFAM" id="SSF88697">
    <property type="entry name" value="PUA domain-like"/>
    <property type="match status" value="1"/>
</dbReference>
<dbReference type="GO" id="GO:0032259">
    <property type="term" value="P:methylation"/>
    <property type="evidence" value="ECO:0007669"/>
    <property type="project" value="UniProtKB-KW"/>
</dbReference>
<dbReference type="Proteomes" id="UP001215216">
    <property type="component" value="Chromosome"/>
</dbReference>
<dbReference type="SUPFAM" id="SSF75217">
    <property type="entry name" value="alpha/beta knot"/>
    <property type="match status" value="1"/>
</dbReference>
<gene>
    <name evidence="15" type="ORF">P7079_03585</name>
</gene>
<reference evidence="15 16" key="1">
    <citation type="submission" date="2023-03" db="EMBL/GenBank/DDBJ databases">
        <title>Complete genome of Arcanobacterium canis strain DSM 25104 isolated in 2010 from a canine otitis externa in Germany.</title>
        <authorList>
            <person name="Borowiak M."/>
            <person name="Kreitlow A."/>
            <person name="Malorny B."/>
            <person name="Laemmler C."/>
            <person name="Prenger-Berninghoff E."/>
            <person name="Ploetz M."/>
            <person name="Abdulmawjood A."/>
        </authorList>
    </citation>
    <scope>NUCLEOTIDE SEQUENCE [LARGE SCALE GENOMIC DNA]</scope>
    <source>
        <strain evidence="15 16">DSM 25104</strain>
    </source>
</reference>
<evidence type="ECO:0000256" key="9">
    <source>
        <dbReference type="ARBA" id="ARBA00022691"/>
    </source>
</evidence>
<evidence type="ECO:0000256" key="4">
    <source>
        <dbReference type="ARBA" id="ARBA00013673"/>
    </source>
</evidence>
<comment type="catalytic activity">
    <reaction evidence="11 12">
        <text>uridine(1498) in 16S rRNA + S-adenosyl-L-methionine = N(3)-methyluridine(1498) in 16S rRNA + S-adenosyl-L-homocysteine + H(+)</text>
        <dbReference type="Rhea" id="RHEA:42920"/>
        <dbReference type="Rhea" id="RHEA-COMP:10283"/>
        <dbReference type="Rhea" id="RHEA-COMP:10284"/>
        <dbReference type="ChEBI" id="CHEBI:15378"/>
        <dbReference type="ChEBI" id="CHEBI:57856"/>
        <dbReference type="ChEBI" id="CHEBI:59789"/>
        <dbReference type="ChEBI" id="CHEBI:65315"/>
        <dbReference type="ChEBI" id="CHEBI:74502"/>
        <dbReference type="EC" id="2.1.1.193"/>
    </reaction>
</comment>
<dbReference type="PANTHER" id="PTHR30027">
    <property type="entry name" value="RIBOSOMAL RNA SMALL SUBUNIT METHYLTRANSFERASE E"/>
    <property type="match status" value="1"/>
</dbReference>
<dbReference type="GO" id="GO:0008168">
    <property type="term" value="F:methyltransferase activity"/>
    <property type="evidence" value="ECO:0007669"/>
    <property type="project" value="UniProtKB-KW"/>
</dbReference>
<dbReference type="InterPro" id="IPR015947">
    <property type="entry name" value="PUA-like_sf"/>
</dbReference>
<evidence type="ECO:0000259" key="13">
    <source>
        <dbReference type="Pfam" id="PF04452"/>
    </source>
</evidence>
<dbReference type="Gene3D" id="2.40.240.20">
    <property type="entry name" value="Hypothetical PUA domain-like, domain 1"/>
    <property type="match status" value="1"/>
</dbReference>
<keyword evidence="16" id="KW-1185">Reference proteome</keyword>
<comment type="subcellular location">
    <subcellularLocation>
        <location evidence="1 12">Cytoplasm</location>
    </subcellularLocation>
</comment>
<evidence type="ECO:0000256" key="3">
    <source>
        <dbReference type="ARBA" id="ARBA00012328"/>
    </source>
</evidence>
<dbReference type="InterPro" id="IPR006700">
    <property type="entry name" value="RsmE"/>
</dbReference>
<evidence type="ECO:0000256" key="6">
    <source>
        <dbReference type="ARBA" id="ARBA00022552"/>
    </source>
</evidence>
<dbReference type="RefSeq" id="WP_278013463.1">
    <property type="nucleotide sequence ID" value="NZ_CP121208.1"/>
</dbReference>
<protein>
    <recommendedName>
        <fullName evidence="4 12">Ribosomal RNA small subunit methyltransferase E</fullName>
        <ecNumber evidence="3 12">2.1.1.193</ecNumber>
    </recommendedName>
</protein>
<dbReference type="Gene3D" id="3.40.1280.10">
    <property type="match status" value="1"/>
</dbReference>
<feature type="domain" description="Ribosomal RNA small subunit methyltransferase E PUA-like" evidence="14">
    <location>
        <begin position="22"/>
        <end position="68"/>
    </location>
</feature>
<dbReference type="InterPro" id="IPR046887">
    <property type="entry name" value="RsmE_PUA-like"/>
</dbReference>